<dbReference type="InterPro" id="IPR001969">
    <property type="entry name" value="Aspartic_peptidase_AS"/>
</dbReference>
<keyword evidence="1" id="KW-0378">Hydrolase</keyword>
<dbReference type="Proteomes" id="UP001055429">
    <property type="component" value="Chromosome"/>
</dbReference>
<dbReference type="EMBL" id="CP097649">
    <property type="protein sequence ID" value="URI15658.1"/>
    <property type="molecule type" value="Genomic_DNA"/>
</dbReference>
<dbReference type="SUPFAM" id="SSF50630">
    <property type="entry name" value="Acid proteases"/>
    <property type="match status" value="1"/>
</dbReference>
<dbReference type="RefSeq" id="WP_249751518.1">
    <property type="nucleotide sequence ID" value="NZ_CP097298.1"/>
</dbReference>
<accession>A0ABY4SN37</accession>
<evidence type="ECO:0000313" key="2">
    <source>
        <dbReference type="Proteomes" id="UP001055429"/>
    </source>
</evidence>
<dbReference type="CDD" id="cd05483">
    <property type="entry name" value="retropepsin_like_bacteria"/>
    <property type="match status" value="1"/>
</dbReference>
<evidence type="ECO:0000313" key="1">
    <source>
        <dbReference type="EMBL" id="URI15658.1"/>
    </source>
</evidence>
<dbReference type="InterPro" id="IPR021109">
    <property type="entry name" value="Peptidase_aspartic_dom_sf"/>
</dbReference>
<dbReference type="GO" id="GO:0006508">
    <property type="term" value="P:proteolysis"/>
    <property type="evidence" value="ECO:0007669"/>
    <property type="project" value="UniProtKB-KW"/>
</dbReference>
<dbReference type="EC" id="3.4.23.-" evidence="1"/>
<sequence length="170" mass="17487">MIRFDLQSVIVIGVALTLSCATALAVRSLDGAGQAQAAVVAPRPPQASGASAQVVRGADGHYWTQARIDGRAVDVLVDTGATVVALTRQDARRLGVDPGPDAFTRQVQTASGLARAAPVRLSSVSVGGTRVEAVEALVVEEGLAYSLLGMSFLGRLSGFEATPHGLTLRP</sequence>
<keyword evidence="2" id="KW-1185">Reference proteome</keyword>
<name>A0ABY4SN37_9CAUL</name>
<keyword evidence="1" id="KW-0645">Protease</keyword>
<dbReference type="InterPro" id="IPR011969">
    <property type="entry name" value="Clan_AA_Asp_peptidase_C"/>
</dbReference>
<dbReference type="Gene3D" id="2.40.70.10">
    <property type="entry name" value="Acid Proteases"/>
    <property type="match status" value="1"/>
</dbReference>
<proteinExistence type="predicted"/>
<dbReference type="PROSITE" id="PS51257">
    <property type="entry name" value="PROKAR_LIPOPROTEIN"/>
    <property type="match status" value="1"/>
</dbReference>
<protein>
    <submittedName>
        <fullName evidence="1">TIGR02281 family clan AA aspartic protease</fullName>
        <ecNumber evidence="1">3.4.23.-</ecNumber>
    </submittedName>
</protein>
<dbReference type="NCBIfam" id="TIGR02281">
    <property type="entry name" value="clan_AA_DTGA"/>
    <property type="match status" value="1"/>
</dbReference>
<reference evidence="1" key="1">
    <citation type="submission" date="2022-05" db="EMBL/GenBank/DDBJ databases">
        <title>Brevundimonas albigilva TT17 genome sequence.</title>
        <authorList>
            <person name="Lee K."/>
            <person name="Son H."/>
        </authorList>
    </citation>
    <scope>NUCLEOTIDE SEQUENCE</scope>
    <source>
        <strain evidence="1">TT17</strain>
    </source>
</reference>
<dbReference type="InterPro" id="IPR034122">
    <property type="entry name" value="Retropepsin-like_bacterial"/>
</dbReference>
<gene>
    <name evidence="1" type="ORF">M8231_01285</name>
</gene>
<dbReference type="Pfam" id="PF13975">
    <property type="entry name" value="gag-asp_proteas"/>
    <property type="match status" value="1"/>
</dbReference>
<dbReference type="GO" id="GO:0008233">
    <property type="term" value="F:peptidase activity"/>
    <property type="evidence" value="ECO:0007669"/>
    <property type="project" value="UniProtKB-KW"/>
</dbReference>
<dbReference type="PROSITE" id="PS00141">
    <property type="entry name" value="ASP_PROTEASE"/>
    <property type="match status" value="1"/>
</dbReference>
<organism evidence="1 2">
    <name type="scientific">Brevundimonas albigilva</name>
    <dbReference type="NCBI Taxonomy" id="1312364"/>
    <lineage>
        <taxon>Bacteria</taxon>
        <taxon>Pseudomonadati</taxon>
        <taxon>Pseudomonadota</taxon>
        <taxon>Alphaproteobacteria</taxon>
        <taxon>Caulobacterales</taxon>
        <taxon>Caulobacteraceae</taxon>
        <taxon>Brevundimonas</taxon>
    </lineage>
</organism>